<sequence>MKEERHPVIRYGGMKIELGPLQAEYTHLYYKWNRDFVLAKYSDKPDRLTSEEQDDAFLAFSSDPQFVFFTIYDKETKSPIGITYLERGGAEAEFAIIIGESRFHGRGYGREAAELVLDYAFTVLGLARVTLAVDERNTAAIRAYRKAGFKDSGRIANGHDSDNIESRQLTMICHSKGFQSPILKNLLFPNI</sequence>
<feature type="domain" description="N-acetyltransferase" evidence="1">
    <location>
        <begin position="16"/>
        <end position="170"/>
    </location>
</feature>
<proteinExistence type="predicted"/>
<dbReference type="InterPro" id="IPR016181">
    <property type="entry name" value="Acyl_CoA_acyltransferase"/>
</dbReference>
<keyword evidence="3" id="KW-1185">Reference proteome</keyword>
<dbReference type="Pfam" id="PF13302">
    <property type="entry name" value="Acetyltransf_3"/>
    <property type="match status" value="1"/>
</dbReference>
<evidence type="ECO:0000259" key="1">
    <source>
        <dbReference type="PROSITE" id="PS51186"/>
    </source>
</evidence>
<dbReference type="Proteomes" id="UP000612456">
    <property type="component" value="Unassembled WGS sequence"/>
</dbReference>
<dbReference type="SUPFAM" id="SSF55729">
    <property type="entry name" value="Acyl-CoA N-acyltransferases (Nat)"/>
    <property type="match status" value="1"/>
</dbReference>
<reference evidence="2" key="2">
    <citation type="submission" date="2020-09" db="EMBL/GenBank/DDBJ databases">
        <authorList>
            <person name="Sun Q."/>
            <person name="Zhou Y."/>
        </authorList>
    </citation>
    <scope>NUCLEOTIDE SEQUENCE</scope>
    <source>
        <strain evidence="2">CGMCC 1.15178</strain>
    </source>
</reference>
<gene>
    <name evidence="2" type="ORF">GCM10010911_14430</name>
</gene>
<dbReference type="PANTHER" id="PTHR43415:SF3">
    <property type="entry name" value="GNAT-FAMILY ACETYLTRANSFERASE"/>
    <property type="match status" value="1"/>
</dbReference>
<accession>A0A917DQR4</accession>
<name>A0A917DQR4_9BACL</name>
<protein>
    <recommendedName>
        <fullName evidence="1">N-acetyltransferase domain-containing protein</fullName>
    </recommendedName>
</protein>
<dbReference type="AlphaFoldDB" id="A0A917DQR4"/>
<comment type="caution">
    <text evidence="2">The sequence shown here is derived from an EMBL/GenBank/DDBJ whole genome shotgun (WGS) entry which is preliminary data.</text>
</comment>
<dbReference type="RefSeq" id="WP_188990484.1">
    <property type="nucleotide sequence ID" value="NZ_BMHP01000001.1"/>
</dbReference>
<dbReference type="PANTHER" id="PTHR43415">
    <property type="entry name" value="SPERMIDINE N(1)-ACETYLTRANSFERASE"/>
    <property type="match status" value="1"/>
</dbReference>
<evidence type="ECO:0000313" key="2">
    <source>
        <dbReference type="EMBL" id="GGD57755.1"/>
    </source>
</evidence>
<organism evidence="2 3">
    <name type="scientific">Paenibacillus nasutitermitis</name>
    <dbReference type="NCBI Taxonomy" id="1652958"/>
    <lineage>
        <taxon>Bacteria</taxon>
        <taxon>Bacillati</taxon>
        <taxon>Bacillota</taxon>
        <taxon>Bacilli</taxon>
        <taxon>Bacillales</taxon>
        <taxon>Paenibacillaceae</taxon>
        <taxon>Paenibacillus</taxon>
    </lineage>
</organism>
<dbReference type="InterPro" id="IPR000182">
    <property type="entry name" value="GNAT_dom"/>
</dbReference>
<dbReference type="EMBL" id="BMHP01000001">
    <property type="protein sequence ID" value="GGD57755.1"/>
    <property type="molecule type" value="Genomic_DNA"/>
</dbReference>
<evidence type="ECO:0000313" key="3">
    <source>
        <dbReference type="Proteomes" id="UP000612456"/>
    </source>
</evidence>
<dbReference type="Gene3D" id="3.40.630.30">
    <property type="match status" value="1"/>
</dbReference>
<dbReference type="GO" id="GO:0016747">
    <property type="term" value="F:acyltransferase activity, transferring groups other than amino-acyl groups"/>
    <property type="evidence" value="ECO:0007669"/>
    <property type="project" value="InterPro"/>
</dbReference>
<dbReference type="PROSITE" id="PS51186">
    <property type="entry name" value="GNAT"/>
    <property type="match status" value="1"/>
</dbReference>
<reference evidence="2" key="1">
    <citation type="journal article" date="2014" name="Int. J. Syst. Evol. Microbiol.">
        <title>Complete genome sequence of Corynebacterium casei LMG S-19264T (=DSM 44701T), isolated from a smear-ripened cheese.</title>
        <authorList>
            <consortium name="US DOE Joint Genome Institute (JGI-PGF)"/>
            <person name="Walter F."/>
            <person name="Albersmeier A."/>
            <person name="Kalinowski J."/>
            <person name="Ruckert C."/>
        </authorList>
    </citation>
    <scope>NUCLEOTIDE SEQUENCE</scope>
    <source>
        <strain evidence="2">CGMCC 1.15178</strain>
    </source>
</reference>